<keyword evidence="1" id="KW-0812">Transmembrane</keyword>
<sequence>MAYILPLPKAGTALANFLLGKDTAYGTMVGIVTINVVTIVFILTMVFGGVSLASVMGWLSALPFTLLTGIVVVGLLSGPVTRFASIFRPAGSAKLD</sequence>
<reference evidence="2 3" key="1">
    <citation type="journal article" date="2019" name="Int. J. Syst. Evol. Microbiol.">
        <title>Lactobacillus salitolerans sp. nov., a novel lactic acid bacterium isolated from spent mushroom substrates.</title>
        <authorList>
            <person name="Tohno M."/>
            <person name="Tanizawa Y."/>
            <person name="Kojima Y."/>
            <person name="Sakamoto M."/>
            <person name="Nakamura Y."/>
            <person name="Ohkuma M."/>
            <person name="Kobayashi H."/>
        </authorList>
    </citation>
    <scope>NUCLEOTIDE SEQUENCE [LARGE SCALE GENOMIC DNA]</scope>
    <source>
        <strain evidence="2 3">YK43</strain>
    </source>
</reference>
<keyword evidence="1" id="KW-1133">Transmembrane helix</keyword>
<comment type="caution">
    <text evidence="2">The sequence shown here is derived from an EMBL/GenBank/DDBJ whole genome shotgun (WGS) entry which is preliminary data.</text>
</comment>
<dbReference type="EMBL" id="BFFP01000019">
    <property type="protein sequence ID" value="GBG94827.1"/>
    <property type="molecule type" value="Genomic_DNA"/>
</dbReference>
<gene>
    <name evidence="2" type="ORF">LFYK43_12860</name>
</gene>
<dbReference type="AlphaFoldDB" id="A0A401ITJ8"/>
<name>A0A401ITJ8_9LACO</name>
<feature type="transmembrane region" description="Helical" evidence="1">
    <location>
        <begin position="56"/>
        <end position="78"/>
    </location>
</feature>
<accession>A0A401ITJ8</accession>
<evidence type="ECO:0000313" key="2">
    <source>
        <dbReference type="EMBL" id="GBG94827.1"/>
    </source>
</evidence>
<dbReference type="Proteomes" id="UP000286848">
    <property type="component" value="Unassembled WGS sequence"/>
</dbReference>
<keyword evidence="3" id="KW-1185">Reference proteome</keyword>
<evidence type="ECO:0000256" key="1">
    <source>
        <dbReference type="SAM" id="Phobius"/>
    </source>
</evidence>
<feature type="transmembrane region" description="Helical" evidence="1">
    <location>
        <begin position="28"/>
        <end position="50"/>
    </location>
</feature>
<organism evidence="2 3">
    <name type="scientific">Ligilactobacillus salitolerans</name>
    <dbReference type="NCBI Taxonomy" id="1808352"/>
    <lineage>
        <taxon>Bacteria</taxon>
        <taxon>Bacillati</taxon>
        <taxon>Bacillota</taxon>
        <taxon>Bacilli</taxon>
        <taxon>Lactobacillales</taxon>
        <taxon>Lactobacillaceae</taxon>
        <taxon>Ligilactobacillus</taxon>
    </lineage>
</organism>
<dbReference type="RefSeq" id="WP_124976594.1">
    <property type="nucleotide sequence ID" value="NZ_BFFP01000019.1"/>
</dbReference>
<keyword evidence="1" id="KW-0472">Membrane</keyword>
<evidence type="ECO:0000313" key="3">
    <source>
        <dbReference type="Proteomes" id="UP000286848"/>
    </source>
</evidence>
<protein>
    <submittedName>
        <fullName evidence="2">Uncharacterized protein</fullName>
    </submittedName>
</protein>
<proteinExistence type="predicted"/>